<dbReference type="AlphaFoldDB" id="A0A4Y9FWB6"/>
<feature type="compositionally biased region" description="Basic residues" evidence="1">
    <location>
        <begin position="15"/>
        <end position="24"/>
    </location>
</feature>
<dbReference type="Gene3D" id="3.40.630.30">
    <property type="match status" value="1"/>
</dbReference>
<dbReference type="OrthoDB" id="5405911at2"/>
<dbReference type="Pfam" id="PF14542">
    <property type="entry name" value="Acetyltransf_CG"/>
    <property type="match status" value="1"/>
</dbReference>
<dbReference type="GO" id="GO:0016740">
    <property type="term" value="F:transferase activity"/>
    <property type="evidence" value="ECO:0007669"/>
    <property type="project" value="UniProtKB-KW"/>
</dbReference>
<protein>
    <submittedName>
        <fullName evidence="3">N-acetyltransferase</fullName>
    </submittedName>
</protein>
<dbReference type="InterPro" id="IPR045057">
    <property type="entry name" value="Gcn5-rel_NAT"/>
</dbReference>
<proteinExistence type="predicted"/>
<name>A0A4Y9FWB6_9MICO</name>
<keyword evidence="4" id="KW-1185">Reference proteome</keyword>
<feature type="domain" description="N-acetyltransferase" evidence="2">
    <location>
        <begin position="46"/>
        <end position="138"/>
    </location>
</feature>
<dbReference type="InterPro" id="IPR016181">
    <property type="entry name" value="Acyl_CoA_acyltransferase"/>
</dbReference>
<keyword evidence="3" id="KW-0808">Transferase</keyword>
<reference evidence="3 4" key="1">
    <citation type="submission" date="2019-03" db="EMBL/GenBank/DDBJ databases">
        <title>Diversity of the mouse oral microbiome.</title>
        <authorList>
            <person name="Joseph S."/>
            <person name="Aduse-Opoku J."/>
            <person name="Curtis M."/>
            <person name="Wade W."/>
            <person name="Hashim A."/>
        </authorList>
    </citation>
    <scope>NUCLEOTIDE SEQUENCE [LARGE SCALE GENOMIC DNA]</scope>
    <source>
        <strain evidence="3 4">P1012</strain>
    </source>
</reference>
<dbReference type="PANTHER" id="PTHR31435:SF10">
    <property type="entry name" value="BSR4717 PROTEIN"/>
    <property type="match status" value="1"/>
</dbReference>
<dbReference type="EMBL" id="SPQB01000007">
    <property type="protein sequence ID" value="TFU33620.1"/>
    <property type="molecule type" value="Genomic_DNA"/>
</dbReference>
<evidence type="ECO:0000256" key="1">
    <source>
        <dbReference type="SAM" id="MobiDB-lite"/>
    </source>
</evidence>
<feature type="compositionally biased region" description="Low complexity" evidence="1">
    <location>
        <begin position="1"/>
        <end position="14"/>
    </location>
</feature>
<comment type="caution">
    <text evidence="3">The sequence shown here is derived from an EMBL/GenBank/DDBJ whole genome shotgun (WGS) entry which is preliminary data.</text>
</comment>
<accession>A0A4Y9FWB6</accession>
<dbReference type="PROSITE" id="PS51729">
    <property type="entry name" value="GNAT_YJDJ"/>
    <property type="match status" value="1"/>
</dbReference>
<feature type="region of interest" description="Disordered" evidence="1">
    <location>
        <begin position="1"/>
        <end position="40"/>
    </location>
</feature>
<gene>
    <name evidence="3" type="ORF">E4U02_05140</name>
</gene>
<dbReference type="Proteomes" id="UP000298358">
    <property type="component" value="Unassembled WGS sequence"/>
</dbReference>
<dbReference type="InterPro" id="IPR031165">
    <property type="entry name" value="GNAT_YJDJ"/>
</dbReference>
<dbReference type="PANTHER" id="PTHR31435">
    <property type="entry name" value="PROTEIN NATD1"/>
    <property type="match status" value="1"/>
</dbReference>
<dbReference type="SUPFAM" id="SSF55729">
    <property type="entry name" value="Acyl-CoA N-acyltransferases (Nat)"/>
    <property type="match status" value="1"/>
</dbReference>
<evidence type="ECO:0000259" key="2">
    <source>
        <dbReference type="PROSITE" id="PS51729"/>
    </source>
</evidence>
<organism evidence="3 4">
    <name type="scientific">Microbacterium paludicola</name>
    <dbReference type="NCBI Taxonomy" id="300019"/>
    <lineage>
        <taxon>Bacteria</taxon>
        <taxon>Bacillati</taxon>
        <taxon>Actinomycetota</taxon>
        <taxon>Actinomycetes</taxon>
        <taxon>Micrococcales</taxon>
        <taxon>Microbacteriaceae</taxon>
        <taxon>Microbacterium</taxon>
    </lineage>
</organism>
<sequence>MPTSSPGSGSCSMRSGRRPSPRRTPRLERVPAARLDGPMEPEITVAENAERARYEAYVIDRETGARDLAGVLAYDDGEGTRTLLHTVVWEEHAGHGIGGRLATRAFDDADDRGVKIVPVCTFVQGWLERHPERMSLVA</sequence>
<evidence type="ECO:0000313" key="3">
    <source>
        <dbReference type="EMBL" id="TFU33620.1"/>
    </source>
</evidence>
<evidence type="ECO:0000313" key="4">
    <source>
        <dbReference type="Proteomes" id="UP000298358"/>
    </source>
</evidence>